<dbReference type="SUPFAM" id="SSF50494">
    <property type="entry name" value="Trypsin-like serine proteases"/>
    <property type="match status" value="1"/>
</dbReference>
<dbReference type="InterPro" id="IPR001940">
    <property type="entry name" value="Peptidase_S1C"/>
</dbReference>
<reference evidence="6" key="1">
    <citation type="submission" date="2016-10" db="EMBL/GenBank/DDBJ databases">
        <authorList>
            <person name="Varghese N."/>
            <person name="Submissions S."/>
        </authorList>
    </citation>
    <scope>NUCLEOTIDE SEQUENCE [LARGE SCALE GENOMIC DNA]</scope>
    <source>
        <strain evidence="6">DSM 25157</strain>
    </source>
</reference>
<dbReference type="PANTHER" id="PTHR43343:SF3">
    <property type="entry name" value="PROTEASE DO-LIKE 8, CHLOROPLASTIC"/>
    <property type="match status" value="1"/>
</dbReference>
<keyword evidence="2" id="KW-0378">Hydrolase</keyword>
<dbReference type="PRINTS" id="PR00834">
    <property type="entry name" value="PROTEASES2C"/>
</dbReference>
<evidence type="ECO:0000313" key="6">
    <source>
        <dbReference type="Proteomes" id="UP000199002"/>
    </source>
</evidence>
<keyword evidence="4" id="KW-0472">Membrane</keyword>
<evidence type="ECO:0000256" key="3">
    <source>
        <dbReference type="SAM" id="MobiDB-lite"/>
    </source>
</evidence>
<dbReference type="Gene3D" id="2.40.10.120">
    <property type="match status" value="1"/>
</dbReference>
<dbReference type="GO" id="GO:0004252">
    <property type="term" value="F:serine-type endopeptidase activity"/>
    <property type="evidence" value="ECO:0007669"/>
    <property type="project" value="InterPro"/>
</dbReference>
<protein>
    <submittedName>
        <fullName evidence="5">Trypsin-like peptidase domain-containing protein</fullName>
    </submittedName>
</protein>
<keyword evidence="4" id="KW-1133">Transmembrane helix</keyword>
<dbReference type="GO" id="GO:0006508">
    <property type="term" value="P:proteolysis"/>
    <property type="evidence" value="ECO:0007669"/>
    <property type="project" value="UniProtKB-KW"/>
</dbReference>
<dbReference type="Proteomes" id="UP000199002">
    <property type="component" value="Unassembled WGS sequence"/>
</dbReference>
<sequence>MGDPCYCQFPAPLPWRELLFLDTACKTPAPEMAMEPEGDRMPRPALYSSSRPPRRPAEPAAEVASTPAPPGAPPTAALTATTLPTAAHRRLPALWAAVVVLTALLLASLWLHPGAVPRRITQGDIDAAVLRTLENTTLPSPAAGAVEAVAPSVVRVAGYARSKNGKAEIERGVGTGVVIVDSGIILTNLHVVQGASRVTVTFHDGLETTASVTGVQPENDLAVLQAHKLPDDLAAAPLRSTQNLRAGDQVVAIGFPFGIGPSASAGVVSGLEREFDSPEGNGPLTHLIQFDAAANPGNSGGPLVTMDGEVVGIVTAILNPTKARTFIGIGFAVPIENAAAAIGMPPF</sequence>
<dbReference type="InterPro" id="IPR051201">
    <property type="entry name" value="Chloro_Bact_Ser_Proteases"/>
</dbReference>
<dbReference type="PANTHER" id="PTHR43343">
    <property type="entry name" value="PEPTIDASE S12"/>
    <property type="match status" value="1"/>
</dbReference>
<gene>
    <name evidence="5" type="ORF">SAMN05421875_11135</name>
</gene>
<organism evidence="5 6">
    <name type="scientific">Acidovorax soli</name>
    <dbReference type="NCBI Taxonomy" id="592050"/>
    <lineage>
        <taxon>Bacteria</taxon>
        <taxon>Pseudomonadati</taxon>
        <taxon>Pseudomonadota</taxon>
        <taxon>Betaproteobacteria</taxon>
        <taxon>Burkholderiales</taxon>
        <taxon>Comamonadaceae</taxon>
        <taxon>Acidovorax</taxon>
    </lineage>
</organism>
<proteinExistence type="predicted"/>
<keyword evidence="1" id="KW-0645">Protease</keyword>
<evidence type="ECO:0000256" key="4">
    <source>
        <dbReference type="SAM" id="Phobius"/>
    </source>
</evidence>
<feature type="transmembrane region" description="Helical" evidence="4">
    <location>
        <begin position="93"/>
        <end position="111"/>
    </location>
</feature>
<keyword evidence="4" id="KW-0812">Transmembrane</keyword>
<evidence type="ECO:0000256" key="1">
    <source>
        <dbReference type="ARBA" id="ARBA00022670"/>
    </source>
</evidence>
<dbReference type="EMBL" id="FNQJ01000011">
    <property type="protein sequence ID" value="SEA37976.1"/>
    <property type="molecule type" value="Genomic_DNA"/>
</dbReference>
<evidence type="ECO:0000313" key="5">
    <source>
        <dbReference type="EMBL" id="SEA37976.1"/>
    </source>
</evidence>
<dbReference type="AlphaFoldDB" id="A0A1H4AQ08"/>
<dbReference type="InterPro" id="IPR009003">
    <property type="entry name" value="Peptidase_S1_PA"/>
</dbReference>
<keyword evidence="6" id="KW-1185">Reference proteome</keyword>
<name>A0A1H4AQ08_9BURK</name>
<accession>A0A1H4AQ08</accession>
<evidence type="ECO:0000256" key="2">
    <source>
        <dbReference type="ARBA" id="ARBA00022801"/>
    </source>
</evidence>
<dbReference type="STRING" id="592050.SAMN05421875_11135"/>
<feature type="region of interest" description="Disordered" evidence="3">
    <location>
        <begin position="31"/>
        <end position="76"/>
    </location>
</feature>
<dbReference type="Pfam" id="PF13365">
    <property type="entry name" value="Trypsin_2"/>
    <property type="match status" value="1"/>
</dbReference>